<proteinExistence type="inferred from homology"/>
<keyword evidence="1" id="KW-0496">Mitochondrion</keyword>
<dbReference type="InterPro" id="IPR042184">
    <property type="entry name" value="YqeY/Aim41_N"/>
</dbReference>
<dbReference type="GO" id="GO:0016884">
    <property type="term" value="F:carbon-nitrogen ligase activity, with glutamine as amido-N-donor"/>
    <property type="evidence" value="ECO:0007669"/>
    <property type="project" value="UniProtKB-UniRule"/>
</dbReference>
<dbReference type="PANTHER" id="PTHR28055">
    <property type="entry name" value="ALTERED INHERITANCE OF MITOCHONDRIA PROTEIN 41, MITOCHONDRIAL"/>
    <property type="match status" value="1"/>
</dbReference>
<dbReference type="InParanoid" id="A0A316YX60"/>
<dbReference type="Pfam" id="PF09424">
    <property type="entry name" value="YqeY"/>
    <property type="match status" value="1"/>
</dbReference>
<evidence type="ECO:0000256" key="2">
    <source>
        <dbReference type="SAM" id="MobiDB-lite"/>
    </source>
</evidence>
<dbReference type="GO" id="GO:0005739">
    <property type="term" value="C:mitochondrion"/>
    <property type="evidence" value="ECO:0007669"/>
    <property type="project" value="UniProtKB-SubCell"/>
</dbReference>
<reference evidence="3 4" key="1">
    <citation type="journal article" date="2018" name="Mol. Biol. Evol.">
        <title>Broad Genomic Sampling Reveals a Smut Pathogenic Ancestry of the Fungal Clade Ustilaginomycotina.</title>
        <authorList>
            <person name="Kijpornyongpan T."/>
            <person name="Mondo S.J."/>
            <person name="Barry K."/>
            <person name="Sandor L."/>
            <person name="Lee J."/>
            <person name="Lipzen A."/>
            <person name="Pangilinan J."/>
            <person name="LaButti K."/>
            <person name="Hainaut M."/>
            <person name="Henrissat B."/>
            <person name="Grigoriev I.V."/>
            <person name="Spatafora J.W."/>
            <person name="Aime M.C."/>
        </authorList>
    </citation>
    <scope>NUCLEOTIDE SEQUENCE [LARGE SCALE GENOMIC DNA]</scope>
    <source>
        <strain evidence="3 4">MCA 4198</strain>
    </source>
</reference>
<name>A0A316YX60_9BASI</name>
<evidence type="ECO:0000313" key="3">
    <source>
        <dbReference type="EMBL" id="PWN93636.1"/>
    </source>
</evidence>
<dbReference type="Gene3D" id="1.10.1510.10">
    <property type="entry name" value="Uncharacterised protein YqeY/AIM41 PF09424, N-terminal domain"/>
    <property type="match status" value="1"/>
</dbReference>
<dbReference type="OrthoDB" id="538640at2759"/>
<sequence>VLQRIKGDLKEAMKSKDSFTSTVLRSILSEHQYAAKEAKKTELSSILQKAVARRKEAAAQFRAAKPPREDLASKEDREGEVITRFLPE</sequence>
<dbReference type="InterPro" id="IPR003789">
    <property type="entry name" value="Asn/Gln_tRNA_amidoTrase-B-like"/>
</dbReference>
<protein>
    <recommendedName>
        <fullName evidence="1">Altered inheritance of mitochondria protein 41</fullName>
    </recommendedName>
</protein>
<accession>A0A316YX60</accession>
<organism evidence="3 4">
    <name type="scientific">Acaromyces ingoldii</name>
    <dbReference type="NCBI Taxonomy" id="215250"/>
    <lineage>
        <taxon>Eukaryota</taxon>
        <taxon>Fungi</taxon>
        <taxon>Dikarya</taxon>
        <taxon>Basidiomycota</taxon>
        <taxon>Ustilaginomycotina</taxon>
        <taxon>Exobasidiomycetes</taxon>
        <taxon>Exobasidiales</taxon>
        <taxon>Cryptobasidiaceae</taxon>
        <taxon>Acaromyces</taxon>
    </lineage>
</organism>
<dbReference type="PANTHER" id="PTHR28055:SF1">
    <property type="entry name" value="ALTERED INHERITANCE OF MITOCHONDRIA PROTEIN 41, MITOCHONDRIAL"/>
    <property type="match status" value="1"/>
</dbReference>
<comment type="subcellular location">
    <subcellularLocation>
        <location evidence="1">Mitochondrion</location>
    </subcellularLocation>
</comment>
<dbReference type="AlphaFoldDB" id="A0A316YX60"/>
<feature type="non-terminal residue" evidence="3">
    <location>
        <position position="1"/>
    </location>
</feature>
<evidence type="ECO:0000256" key="1">
    <source>
        <dbReference type="RuleBase" id="RU365099"/>
    </source>
</evidence>
<dbReference type="STRING" id="215250.A0A316YX60"/>
<dbReference type="InterPro" id="IPR019004">
    <property type="entry name" value="YqeY/Aim41"/>
</dbReference>
<dbReference type="SUPFAM" id="SSF89095">
    <property type="entry name" value="GatB/YqeY motif"/>
    <property type="match status" value="1"/>
</dbReference>
<comment type="similarity">
    <text evidence="1">Belongs to the AIM41 family.</text>
</comment>
<feature type="compositionally biased region" description="Basic and acidic residues" evidence="2">
    <location>
        <begin position="66"/>
        <end position="88"/>
    </location>
</feature>
<dbReference type="EMBL" id="KZ819634">
    <property type="protein sequence ID" value="PWN93636.1"/>
    <property type="molecule type" value="Genomic_DNA"/>
</dbReference>
<feature type="region of interest" description="Disordered" evidence="2">
    <location>
        <begin position="59"/>
        <end position="88"/>
    </location>
</feature>
<gene>
    <name evidence="1" type="primary">AIM41</name>
    <name evidence="3" type="ORF">FA10DRAFT_215927</name>
</gene>
<keyword evidence="4" id="KW-1185">Reference proteome</keyword>
<feature type="non-terminal residue" evidence="3">
    <location>
        <position position="88"/>
    </location>
</feature>
<dbReference type="Proteomes" id="UP000245768">
    <property type="component" value="Unassembled WGS sequence"/>
</dbReference>
<evidence type="ECO:0000313" key="4">
    <source>
        <dbReference type="Proteomes" id="UP000245768"/>
    </source>
</evidence>